<sequence>MKLLTIAIPTYNRASILKDSLAKIIDQISGKEDLIELLVSDNCSPDETQDIVYTLIQKGNVINYNRNEENLGMDGNFSYCFNHAKGKYIWILGDDDYLLDGALDKIINILRKDEYGLIHLNSSKLIKENEIFYSSTKLLNTININITFISGNIVNRNAVQKVNFDNYRGTLLSQVPVYLNAAKDFEKSIIINQQLLETAVDSVTNGGYNIFEVFVINYLNILKEFKIDLGNTWYEIQKFKLCRNFLWIWMCRLLLNPHHGLRFKTDGWLKIIWKYYWYEIYFYPMMTLFSLKKIFHKL</sequence>
<comment type="caution">
    <text evidence="2">The sequence shown here is derived from an EMBL/GenBank/DDBJ whole genome shotgun (WGS) entry which is preliminary data.</text>
</comment>
<evidence type="ECO:0000313" key="3">
    <source>
        <dbReference type="Proteomes" id="UP000618240"/>
    </source>
</evidence>
<dbReference type="EMBL" id="JAERSE020000005">
    <property type="protein sequence ID" value="MCA6069104.1"/>
    <property type="molecule type" value="Genomic_DNA"/>
</dbReference>
<proteinExistence type="predicted"/>
<dbReference type="PANTHER" id="PTHR22916:SF3">
    <property type="entry name" value="UDP-GLCNAC:BETAGAL BETA-1,3-N-ACETYLGLUCOSAMINYLTRANSFERASE-LIKE PROTEIN 1"/>
    <property type="match status" value="1"/>
</dbReference>
<feature type="domain" description="Glycosyltransferase 2-like" evidence="1">
    <location>
        <begin position="5"/>
        <end position="121"/>
    </location>
</feature>
<dbReference type="CDD" id="cd00761">
    <property type="entry name" value="Glyco_tranf_GTA_type"/>
    <property type="match status" value="1"/>
</dbReference>
<dbReference type="Gene3D" id="3.90.550.10">
    <property type="entry name" value="Spore Coat Polysaccharide Biosynthesis Protein SpsA, Chain A"/>
    <property type="match status" value="1"/>
</dbReference>
<dbReference type="InterPro" id="IPR029044">
    <property type="entry name" value="Nucleotide-diphossugar_trans"/>
</dbReference>
<dbReference type="SUPFAM" id="SSF53448">
    <property type="entry name" value="Nucleotide-diphospho-sugar transferases"/>
    <property type="match status" value="1"/>
</dbReference>
<keyword evidence="3" id="KW-1185">Reference proteome</keyword>
<evidence type="ECO:0000259" key="1">
    <source>
        <dbReference type="Pfam" id="PF00535"/>
    </source>
</evidence>
<reference evidence="2 3" key="1">
    <citation type="submission" date="2021-09" db="EMBL/GenBank/DDBJ databases">
        <title>Genome sequencing and assembly of Chryseobacterium sp. RG1.</title>
        <authorList>
            <person name="Chhetri G."/>
        </authorList>
    </citation>
    <scope>NUCLEOTIDE SEQUENCE [LARGE SCALE GENOMIC DNA]</scope>
    <source>
        <strain evidence="2 3">RG1</strain>
    </source>
</reference>
<evidence type="ECO:0000313" key="2">
    <source>
        <dbReference type="EMBL" id="MCA6069104.1"/>
    </source>
</evidence>
<dbReference type="InterPro" id="IPR001173">
    <property type="entry name" value="Glyco_trans_2-like"/>
</dbReference>
<dbReference type="Proteomes" id="UP000618240">
    <property type="component" value="Unassembled WGS sequence"/>
</dbReference>
<name>A0ABS8A539_9FLAO</name>
<organism evidence="2 3">
    <name type="scientific">Chryseobacterium tagetis</name>
    <dbReference type="NCBI Taxonomy" id="2801334"/>
    <lineage>
        <taxon>Bacteria</taxon>
        <taxon>Pseudomonadati</taxon>
        <taxon>Bacteroidota</taxon>
        <taxon>Flavobacteriia</taxon>
        <taxon>Flavobacteriales</taxon>
        <taxon>Weeksellaceae</taxon>
        <taxon>Chryseobacterium group</taxon>
        <taxon>Chryseobacterium</taxon>
    </lineage>
</organism>
<dbReference type="Pfam" id="PF00535">
    <property type="entry name" value="Glycos_transf_2"/>
    <property type="match status" value="1"/>
</dbReference>
<dbReference type="RefSeq" id="WP_225690293.1">
    <property type="nucleotide sequence ID" value="NZ_JAERSE020000005.1"/>
</dbReference>
<accession>A0ABS8A539</accession>
<dbReference type="PANTHER" id="PTHR22916">
    <property type="entry name" value="GLYCOSYLTRANSFERASE"/>
    <property type="match status" value="1"/>
</dbReference>
<gene>
    <name evidence="2" type="ORF">JI747_018210</name>
</gene>
<protein>
    <submittedName>
        <fullName evidence="2">Glycosyltransferase family 2 protein</fullName>
    </submittedName>
</protein>